<evidence type="ECO:0008006" key="3">
    <source>
        <dbReference type="Google" id="ProtNLM"/>
    </source>
</evidence>
<name>A0ABN0RCS8_9LIST</name>
<proteinExistence type="predicted"/>
<comment type="caution">
    <text evidence="1">The sequence shown here is derived from an EMBL/GenBank/DDBJ whole genome shotgun (WGS) entry which is preliminary data.</text>
</comment>
<dbReference type="InterPro" id="IPR036388">
    <property type="entry name" value="WH-like_DNA-bd_sf"/>
</dbReference>
<dbReference type="InterPro" id="IPR036390">
    <property type="entry name" value="WH_DNA-bd_sf"/>
</dbReference>
<dbReference type="SUPFAM" id="SSF46785">
    <property type="entry name" value="Winged helix' DNA-binding domain"/>
    <property type="match status" value="1"/>
</dbReference>
<keyword evidence="2" id="KW-1185">Reference proteome</keyword>
<protein>
    <recommendedName>
        <fullName evidence="3">ArnR1-like winged helix-turn-helix domain-containing protein</fullName>
    </recommendedName>
</protein>
<dbReference type="Pfam" id="PF11313">
    <property type="entry name" value="DUF3116"/>
    <property type="match status" value="1"/>
</dbReference>
<dbReference type="EMBL" id="AODF01000032">
    <property type="protein sequence ID" value="EUJ27396.1"/>
    <property type="molecule type" value="Genomic_DNA"/>
</dbReference>
<dbReference type="InterPro" id="IPR021464">
    <property type="entry name" value="DUF3116"/>
</dbReference>
<gene>
    <name evidence="1" type="ORF">MFLO_13043</name>
</gene>
<reference evidence="1 2" key="1">
    <citation type="journal article" date="2014" name="Int. J. Syst. Evol. Microbiol.">
        <title>Listeria floridensis sp. nov., Listeria aquatica sp. nov., Listeria cornellensis sp. nov., Listeria riparia sp. nov. and Listeria grandensis sp. nov., from agricultural and natural environments.</title>
        <authorList>
            <person name="den Bakker H.C."/>
            <person name="Warchocki S."/>
            <person name="Wright E.M."/>
            <person name="Allred A.F."/>
            <person name="Ahlstrom C."/>
            <person name="Manuel C.S."/>
            <person name="Stasiewicz M.J."/>
            <person name="Burrell A."/>
            <person name="Roof S."/>
            <person name="Strawn L."/>
            <person name="Fortes E.D."/>
            <person name="Nightingale K.K."/>
            <person name="Kephart D."/>
            <person name="Wiedmann M."/>
        </authorList>
    </citation>
    <scope>NUCLEOTIDE SEQUENCE [LARGE SCALE GENOMIC DNA]</scope>
    <source>
        <strain evidence="1 2">FSL S10-1187</strain>
    </source>
</reference>
<accession>A0ABN0RCS8</accession>
<organism evidence="1 2">
    <name type="scientific">Listeria floridensis FSL S10-1187</name>
    <dbReference type="NCBI Taxonomy" id="1265817"/>
    <lineage>
        <taxon>Bacteria</taxon>
        <taxon>Bacillati</taxon>
        <taxon>Bacillota</taxon>
        <taxon>Bacilli</taxon>
        <taxon>Bacillales</taxon>
        <taxon>Listeriaceae</taxon>
        <taxon>Listeria</taxon>
    </lineage>
</organism>
<evidence type="ECO:0000313" key="2">
    <source>
        <dbReference type="Proteomes" id="UP000019249"/>
    </source>
</evidence>
<dbReference type="Proteomes" id="UP000019249">
    <property type="component" value="Unassembled WGS sequence"/>
</dbReference>
<sequence>MNVPNADIIFVVLRAVHNPHNRLTNLTLEHLDEKRVHHHSKTDLLHTLYWLEWKSYIKRGEVDGKKTFYRLTQKGEEMYRILRASNEVEEE</sequence>
<dbReference type="RefSeq" id="WP_036098129.1">
    <property type="nucleotide sequence ID" value="NZ_AODF01000032.1"/>
</dbReference>
<evidence type="ECO:0000313" key="1">
    <source>
        <dbReference type="EMBL" id="EUJ27396.1"/>
    </source>
</evidence>
<dbReference type="Gene3D" id="1.10.10.10">
    <property type="entry name" value="Winged helix-like DNA-binding domain superfamily/Winged helix DNA-binding domain"/>
    <property type="match status" value="1"/>
</dbReference>